<evidence type="ECO:0000313" key="3">
    <source>
        <dbReference type="Proteomes" id="UP001595539"/>
    </source>
</evidence>
<feature type="region of interest" description="Disordered" evidence="1">
    <location>
        <begin position="32"/>
        <end position="64"/>
    </location>
</feature>
<sequence>MMPHPRPILSRRTMAGEVHGLLPVREARHRLTDEGAPVEGKWNSATRCPRSARRGMTSCSRPER</sequence>
<organism evidence="2 3">
    <name type="scientific">Paracoccus angustae</name>
    <dbReference type="NCBI Taxonomy" id="1671480"/>
    <lineage>
        <taxon>Bacteria</taxon>
        <taxon>Pseudomonadati</taxon>
        <taxon>Pseudomonadota</taxon>
        <taxon>Alphaproteobacteria</taxon>
        <taxon>Rhodobacterales</taxon>
        <taxon>Paracoccaceae</taxon>
        <taxon>Paracoccus</taxon>
    </lineage>
</organism>
<comment type="caution">
    <text evidence="2">The sequence shown here is derived from an EMBL/GenBank/DDBJ whole genome shotgun (WGS) entry which is preliminary data.</text>
</comment>
<gene>
    <name evidence="2" type="ORF">ACFOM8_15820</name>
</gene>
<dbReference type="RefSeq" id="WP_377762976.1">
    <property type="nucleotide sequence ID" value="NZ_JBHRXY010000016.1"/>
</dbReference>
<reference evidence="3" key="1">
    <citation type="journal article" date="2019" name="Int. J. Syst. Evol. Microbiol.">
        <title>The Global Catalogue of Microorganisms (GCM) 10K type strain sequencing project: providing services to taxonomists for standard genome sequencing and annotation.</title>
        <authorList>
            <consortium name="The Broad Institute Genomics Platform"/>
            <consortium name="The Broad Institute Genome Sequencing Center for Infectious Disease"/>
            <person name="Wu L."/>
            <person name="Ma J."/>
        </authorList>
    </citation>
    <scope>NUCLEOTIDE SEQUENCE [LARGE SCALE GENOMIC DNA]</scope>
    <source>
        <strain evidence="3">KCTC 42473</strain>
    </source>
</reference>
<proteinExistence type="predicted"/>
<evidence type="ECO:0000313" key="2">
    <source>
        <dbReference type="EMBL" id="MFC3630911.1"/>
    </source>
</evidence>
<keyword evidence="3" id="KW-1185">Reference proteome</keyword>
<dbReference type="EMBL" id="JBHRXY010000016">
    <property type="protein sequence ID" value="MFC3630911.1"/>
    <property type="molecule type" value="Genomic_DNA"/>
</dbReference>
<protein>
    <submittedName>
        <fullName evidence="2">Uncharacterized protein</fullName>
    </submittedName>
</protein>
<dbReference type="Proteomes" id="UP001595539">
    <property type="component" value="Unassembled WGS sequence"/>
</dbReference>
<evidence type="ECO:0000256" key="1">
    <source>
        <dbReference type="SAM" id="MobiDB-lite"/>
    </source>
</evidence>
<name>A0ABV7U7K5_9RHOB</name>
<accession>A0ABV7U7K5</accession>